<dbReference type="Pfam" id="PF20142">
    <property type="entry name" value="Scaffold"/>
    <property type="match status" value="1"/>
</dbReference>
<dbReference type="InterPro" id="IPR002477">
    <property type="entry name" value="Peptidoglycan-bd-like"/>
</dbReference>
<dbReference type="PANTHER" id="PTHR41533:SF2">
    <property type="entry name" value="BLR7131 PROTEIN"/>
    <property type="match status" value="1"/>
</dbReference>
<dbReference type="EMBL" id="CP007129">
    <property type="protein sequence ID" value="AHG92588.1"/>
    <property type="molecule type" value="Genomic_DNA"/>
</dbReference>
<name>W0RSM4_9BACT</name>
<gene>
    <name evidence="11" type="ORF">J421_5053</name>
</gene>
<dbReference type="Pfam" id="PF03734">
    <property type="entry name" value="YkuD"/>
    <property type="match status" value="1"/>
</dbReference>
<dbReference type="RefSeq" id="WP_025413922.1">
    <property type="nucleotide sequence ID" value="NZ_CP007129.1"/>
</dbReference>
<dbReference type="KEGG" id="gba:J421_5053"/>
<evidence type="ECO:0000313" key="12">
    <source>
        <dbReference type="Proteomes" id="UP000019151"/>
    </source>
</evidence>
<dbReference type="GO" id="GO:0008360">
    <property type="term" value="P:regulation of cell shape"/>
    <property type="evidence" value="ECO:0007669"/>
    <property type="project" value="UniProtKB-UniRule"/>
</dbReference>
<keyword evidence="9" id="KW-0732">Signal</keyword>
<reference evidence="11 12" key="1">
    <citation type="journal article" date="2014" name="Genome Announc.">
        <title>Genome Sequence and Methylome of Soil Bacterium Gemmatirosa kalamazoonensis KBS708T, a Member of the Rarely Cultivated Gemmatimonadetes Phylum.</title>
        <authorList>
            <person name="Debruyn J.M."/>
            <person name="Radosevich M."/>
            <person name="Wommack K.E."/>
            <person name="Polson S.W."/>
            <person name="Hauser L.J."/>
            <person name="Fawaz M.N."/>
            <person name="Korlach J."/>
            <person name="Tsai Y.C."/>
        </authorList>
    </citation>
    <scope>NUCLEOTIDE SEQUENCE [LARGE SCALE GENOMIC DNA]</scope>
    <source>
        <strain evidence="11 12">KBS708</strain>
        <plasmid evidence="12">Plasmid 1</plasmid>
    </source>
</reference>
<dbReference type="InterPro" id="IPR036365">
    <property type="entry name" value="PGBD-like_sf"/>
</dbReference>
<evidence type="ECO:0000256" key="4">
    <source>
        <dbReference type="ARBA" id="ARBA00022960"/>
    </source>
</evidence>
<organism evidence="11 12">
    <name type="scientific">Gemmatirosa kalamazoonensis</name>
    <dbReference type="NCBI Taxonomy" id="861299"/>
    <lineage>
        <taxon>Bacteria</taxon>
        <taxon>Pseudomonadati</taxon>
        <taxon>Gemmatimonadota</taxon>
        <taxon>Gemmatimonadia</taxon>
        <taxon>Gemmatimonadales</taxon>
        <taxon>Gemmatimonadaceae</taxon>
        <taxon>Gemmatirosa</taxon>
    </lineage>
</organism>
<dbReference type="InterPro" id="IPR038063">
    <property type="entry name" value="Transpep_catalytic_dom"/>
</dbReference>
<comment type="pathway">
    <text evidence="1 7">Cell wall biogenesis; peptidoglycan biosynthesis.</text>
</comment>
<dbReference type="InterPro" id="IPR036366">
    <property type="entry name" value="PGBDSf"/>
</dbReference>
<proteinExistence type="inferred from homology"/>
<evidence type="ECO:0000256" key="6">
    <source>
        <dbReference type="ARBA" id="ARBA00023316"/>
    </source>
</evidence>
<feature type="domain" description="L,D-TPase catalytic" evidence="10">
    <location>
        <begin position="278"/>
        <end position="466"/>
    </location>
</feature>
<dbReference type="InParanoid" id="W0RSM4"/>
<dbReference type="Gene3D" id="2.40.440.10">
    <property type="entry name" value="L,D-transpeptidase catalytic domain-like"/>
    <property type="match status" value="1"/>
</dbReference>
<dbReference type="GO" id="GO:0016740">
    <property type="term" value="F:transferase activity"/>
    <property type="evidence" value="ECO:0007669"/>
    <property type="project" value="UniProtKB-KW"/>
</dbReference>
<dbReference type="CDD" id="cd16913">
    <property type="entry name" value="YkuD_like"/>
    <property type="match status" value="1"/>
</dbReference>
<dbReference type="InterPro" id="IPR052905">
    <property type="entry name" value="LD-transpeptidase_YkuD-like"/>
</dbReference>
<dbReference type="InterPro" id="IPR005490">
    <property type="entry name" value="LD_TPept_cat_dom"/>
</dbReference>
<dbReference type="PANTHER" id="PTHR41533">
    <property type="entry name" value="L,D-TRANSPEPTIDASE HI_1667-RELATED"/>
    <property type="match status" value="1"/>
</dbReference>
<dbReference type="Gene3D" id="1.10.101.10">
    <property type="entry name" value="PGBD-like superfamily/PGBD"/>
    <property type="match status" value="1"/>
</dbReference>
<dbReference type="HOGENOM" id="CLU_020360_3_4_0"/>
<accession>W0RSM4</accession>
<feature type="chain" id="PRO_5004795922" evidence="9">
    <location>
        <begin position="22"/>
        <end position="550"/>
    </location>
</feature>
<keyword evidence="12" id="KW-1185">Reference proteome</keyword>
<evidence type="ECO:0000256" key="8">
    <source>
        <dbReference type="SAM" id="MobiDB-lite"/>
    </source>
</evidence>
<dbReference type="GO" id="GO:0009252">
    <property type="term" value="P:peptidoglycan biosynthetic process"/>
    <property type="evidence" value="ECO:0007669"/>
    <property type="project" value="UniProtKB-UniPathway"/>
</dbReference>
<evidence type="ECO:0000256" key="2">
    <source>
        <dbReference type="ARBA" id="ARBA00005992"/>
    </source>
</evidence>
<dbReference type="GO" id="GO:0071555">
    <property type="term" value="P:cell wall organization"/>
    <property type="evidence" value="ECO:0007669"/>
    <property type="project" value="UniProtKB-UniRule"/>
</dbReference>
<evidence type="ECO:0000256" key="3">
    <source>
        <dbReference type="ARBA" id="ARBA00022679"/>
    </source>
</evidence>
<protein>
    <submittedName>
        <fullName evidence="11">ErfK/YbiS/YcfS/YnhG family protein</fullName>
    </submittedName>
</protein>
<sequence length="550" mass="58741">MRTFAIALLALLLAAPARARAQPTVAAATDGPRWIDAGGRATAGAYALVALLRRADERGLRPADYGAQSLGARLAALPGATTTEAAALDVALTRAALRFLTHLHMGRLDPHALGFHLPDSHGELDLAPPLLALSRARSDTDAARVLASVEPPYAGYRALLAMLGRYRALAADPALHAPLLPRGGLRRGDAFADAPTLRRLLAALGDLPNGAPAADSARYDDALAGAVRAFQRRHGLAYDGDVGPATAAALAVPLARRVRQIELTLERWRWLPDSAAQRFVVVNIPAFRLYAFEDDPTAAHPALRMDVIVGRAAGARRTPVFAATMREVVFRPYWDVPPSIAANELLPRIRRRPGTLDAEDLEIVRAGDDGRAARTYAPNAANLARVASGTLRLRQRPGDRNALGPVKLVFPNPYNVYLHGTPARELFRQTRRDFSHGCIRVADPAALAAFALRGQVEWDSAAIAHAMASGPWSRRVAVARPIEVLTLYGTVVQGDDGLVRFYPDVYGHDAALERTLGLVPVAARVSRPSGVPAPRIGGPPDVMPRAPGAP</sequence>
<evidence type="ECO:0000259" key="10">
    <source>
        <dbReference type="PROSITE" id="PS52029"/>
    </source>
</evidence>
<keyword evidence="4 7" id="KW-0133">Cell shape</keyword>
<dbReference type="SUPFAM" id="SSF141523">
    <property type="entry name" value="L,D-transpeptidase catalytic domain-like"/>
    <property type="match status" value="1"/>
</dbReference>
<evidence type="ECO:0000256" key="9">
    <source>
        <dbReference type="SAM" id="SignalP"/>
    </source>
</evidence>
<feature type="signal peptide" evidence="9">
    <location>
        <begin position="1"/>
        <end position="21"/>
    </location>
</feature>
<keyword evidence="3" id="KW-0808">Transferase</keyword>
<evidence type="ECO:0000256" key="5">
    <source>
        <dbReference type="ARBA" id="ARBA00022984"/>
    </source>
</evidence>
<geneLocation type="plasmid" evidence="11 12">
    <name>1</name>
</geneLocation>
<dbReference type="UniPathway" id="UPA00219"/>
<dbReference type="Pfam" id="PF01471">
    <property type="entry name" value="PG_binding_1"/>
    <property type="match status" value="1"/>
</dbReference>
<feature type="region of interest" description="Disordered" evidence="8">
    <location>
        <begin position="529"/>
        <end position="550"/>
    </location>
</feature>
<feature type="active site" description="Proton donor/acceptor" evidence="7">
    <location>
        <position position="419"/>
    </location>
</feature>
<dbReference type="PROSITE" id="PS52029">
    <property type="entry name" value="LD_TPASE"/>
    <property type="match status" value="1"/>
</dbReference>
<dbReference type="InterPro" id="IPR045380">
    <property type="entry name" value="LD_TPept_scaffold_dom"/>
</dbReference>
<keyword evidence="5 7" id="KW-0573">Peptidoglycan synthesis</keyword>
<dbReference type="GO" id="GO:0004180">
    <property type="term" value="F:carboxypeptidase activity"/>
    <property type="evidence" value="ECO:0007669"/>
    <property type="project" value="UniProtKB-ARBA"/>
</dbReference>
<dbReference type="SUPFAM" id="SSF47090">
    <property type="entry name" value="PGBD-like"/>
    <property type="match status" value="1"/>
</dbReference>
<evidence type="ECO:0000256" key="7">
    <source>
        <dbReference type="PROSITE-ProRule" id="PRU01373"/>
    </source>
</evidence>
<dbReference type="Proteomes" id="UP000019151">
    <property type="component" value="Plasmid 1"/>
</dbReference>
<keyword evidence="6 7" id="KW-0961">Cell wall biogenesis/degradation</keyword>
<evidence type="ECO:0000256" key="1">
    <source>
        <dbReference type="ARBA" id="ARBA00004752"/>
    </source>
</evidence>
<keyword evidence="11" id="KW-0614">Plasmid</keyword>
<evidence type="ECO:0000313" key="11">
    <source>
        <dbReference type="EMBL" id="AHG92588.1"/>
    </source>
</evidence>
<dbReference type="AlphaFoldDB" id="W0RSM4"/>
<feature type="active site" description="Nucleophile" evidence="7">
    <location>
        <position position="438"/>
    </location>
</feature>
<comment type="similarity">
    <text evidence="2">Belongs to the YkuD family.</text>
</comment>
<dbReference type="OrthoDB" id="9778545at2"/>